<dbReference type="InterPro" id="IPR054189">
    <property type="entry name" value="DUF6894"/>
</dbReference>
<protein>
    <recommendedName>
        <fullName evidence="1">DUF6894 domain-containing protein</fullName>
    </recommendedName>
</protein>
<dbReference type="RefSeq" id="WP_054184630.1">
    <property type="nucleotide sequence ID" value="NZ_CP035001.1"/>
</dbReference>
<evidence type="ECO:0000313" key="3">
    <source>
        <dbReference type="Proteomes" id="UP000220927"/>
    </source>
</evidence>
<organism evidence="2 3">
    <name type="scientific">Rhizobium acidisoli</name>
    <dbReference type="NCBI Taxonomy" id="1538158"/>
    <lineage>
        <taxon>Bacteria</taxon>
        <taxon>Pseudomonadati</taxon>
        <taxon>Pseudomonadota</taxon>
        <taxon>Alphaproteobacteria</taxon>
        <taxon>Hyphomicrobiales</taxon>
        <taxon>Rhizobiaceae</taxon>
        <taxon>Rhizobium/Agrobacterium group</taxon>
        <taxon>Rhizobium</taxon>
    </lineage>
</organism>
<dbReference type="KEGG" id="rad:CO657_30720"/>
<dbReference type="EMBL" id="CP035001">
    <property type="protein sequence ID" value="QAS82211.1"/>
    <property type="molecule type" value="Genomic_DNA"/>
</dbReference>
<feature type="domain" description="DUF6894" evidence="1">
    <location>
        <begin position="6"/>
        <end position="61"/>
    </location>
</feature>
<dbReference type="Pfam" id="PF21834">
    <property type="entry name" value="DUF6894"/>
    <property type="match status" value="1"/>
</dbReference>
<dbReference type="AlphaFoldDB" id="A0AAE5WTC2"/>
<keyword evidence="2" id="KW-0614">Plasmid</keyword>
<name>A0AAE5WTC2_9HYPH</name>
<dbReference type="Proteomes" id="UP000220927">
    <property type="component" value="Plasmid pRapFH23c"/>
</dbReference>
<accession>A0AAE5WTC2</accession>
<reference evidence="2 3" key="1">
    <citation type="submission" date="2019-01" db="EMBL/GenBank/DDBJ databases">
        <title>Genomic insights into the origins and evolution of symbiotic genes in the Phaseolus vulgaris microsymbionts.</title>
        <authorList>
            <person name="Tong W."/>
        </authorList>
    </citation>
    <scope>NUCLEOTIDE SEQUENCE [LARGE SCALE GENOMIC DNA]</scope>
    <source>
        <strain evidence="2 3">FH23</strain>
        <plasmid evidence="3">prapfh23c</plasmid>
    </source>
</reference>
<geneLocation type="plasmid" evidence="3">
    <name>prapfh23c</name>
</geneLocation>
<evidence type="ECO:0000313" key="2">
    <source>
        <dbReference type="EMBL" id="QAS82211.1"/>
    </source>
</evidence>
<evidence type="ECO:0000259" key="1">
    <source>
        <dbReference type="Pfam" id="PF21834"/>
    </source>
</evidence>
<keyword evidence="3" id="KW-1185">Reference proteome</keyword>
<gene>
    <name evidence="2" type="ORF">CO657_30720</name>
</gene>
<sequence length="71" mass="7709">MSTAARYIFHLITPVGAVNDVAKADFASLDDARAEAMTLAKEYMRRAAGDGRDVSGYAIEIFVRPAEPFLS</sequence>
<proteinExistence type="predicted"/>